<dbReference type="Pfam" id="PF13489">
    <property type="entry name" value="Methyltransf_23"/>
    <property type="match status" value="1"/>
</dbReference>
<dbReference type="PANTHER" id="PTHR20426">
    <property type="entry name" value="RIBOSOME BIOGENESIS PROTEIN TSR3 HOMOLOG"/>
    <property type="match status" value="1"/>
</dbReference>
<dbReference type="EMBL" id="GEEE01007656">
    <property type="protein sequence ID" value="JAP55569.1"/>
    <property type="molecule type" value="Transcribed_RNA"/>
</dbReference>
<protein>
    <recommendedName>
        <fullName evidence="10">18S rRNA aminocarboxypropyltransferase</fullName>
    </recommendedName>
</protein>
<dbReference type="GO" id="GO:0106388">
    <property type="term" value="F:rRNA small subunit aminocarboxypropyltransferase activity"/>
    <property type="evidence" value="ECO:0007669"/>
    <property type="project" value="InterPro"/>
</dbReference>
<dbReference type="InterPro" id="IPR007209">
    <property type="entry name" value="RNaseL-inhib-like_metal-bd_dom"/>
</dbReference>
<feature type="domain" description="16S/18S rRNA aminocarboxypropyltransferase Tsr3 C-terminal" evidence="7">
    <location>
        <begin position="168"/>
        <end position="294"/>
    </location>
</feature>
<dbReference type="PANTHER" id="PTHR20426:SF0">
    <property type="entry name" value="18S RRNA AMINOCARBOXYPROPYLTRANSFERASE"/>
    <property type="match status" value="1"/>
</dbReference>
<proteinExistence type="inferred from homology"/>
<evidence type="ECO:0000313" key="9">
    <source>
        <dbReference type="EMBL" id="JAP55569.1"/>
    </source>
</evidence>
<keyword evidence="3" id="KW-0698">rRNA processing</keyword>
<evidence type="ECO:0000256" key="5">
    <source>
        <dbReference type="ARBA" id="ARBA00022691"/>
    </source>
</evidence>
<gene>
    <name evidence="9" type="ORF">TR121640</name>
</gene>
<organism evidence="9">
    <name type="scientific">Schistocephalus solidus</name>
    <name type="common">Tapeworm</name>
    <dbReference type="NCBI Taxonomy" id="70667"/>
    <lineage>
        <taxon>Eukaryota</taxon>
        <taxon>Metazoa</taxon>
        <taxon>Spiralia</taxon>
        <taxon>Lophotrochozoa</taxon>
        <taxon>Platyhelminthes</taxon>
        <taxon>Cestoda</taxon>
        <taxon>Eucestoda</taxon>
        <taxon>Diphyllobothriidea</taxon>
        <taxon>Diphyllobothriidae</taxon>
        <taxon>Schistocephalus</taxon>
    </lineage>
</organism>
<feature type="region of interest" description="Disordered" evidence="6">
    <location>
        <begin position="325"/>
        <end position="357"/>
    </location>
</feature>
<dbReference type="SUPFAM" id="SSF53335">
    <property type="entry name" value="S-adenosyl-L-methionine-dependent methyltransferases"/>
    <property type="match status" value="1"/>
</dbReference>
<evidence type="ECO:0000256" key="4">
    <source>
        <dbReference type="ARBA" id="ARBA00022679"/>
    </source>
</evidence>
<reference evidence="9" key="1">
    <citation type="submission" date="2016-01" db="EMBL/GenBank/DDBJ databases">
        <title>Reference transcriptome for the parasite Schistocephalus solidus: insights into the molecular evolution of parasitism.</title>
        <authorList>
            <person name="Hebert F.O."/>
            <person name="Grambauer S."/>
            <person name="Barber I."/>
            <person name="Landry C.R."/>
            <person name="Aubin-Horth N."/>
        </authorList>
    </citation>
    <scope>NUCLEOTIDE SEQUENCE</scope>
</reference>
<evidence type="ECO:0008006" key="10">
    <source>
        <dbReference type="Google" id="ProtNLM"/>
    </source>
</evidence>
<name>A0A0X3PV89_SCHSO</name>
<keyword evidence="2" id="KW-0690">Ribosome biogenesis</keyword>
<keyword evidence="1" id="KW-0963">Cytoplasm</keyword>
<evidence type="ECO:0000256" key="2">
    <source>
        <dbReference type="ARBA" id="ARBA00022517"/>
    </source>
</evidence>
<feature type="compositionally biased region" description="Basic and acidic residues" evidence="6">
    <location>
        <begin position="337"/>
        <end position="357"/>
    </location>
</feature>
<keyword evidence="4" id="KW-0808">Transferase</keyword>
<evidence type="ECO:0000259" key="8">
    <source>
        <dbReference type="Pfam" id="PF04068"/>
    </source>
</evidence>
<feature type="non-terminal residue" evidence="9">
    <location>
        <position position="669"/>
    </location>
</feature>
<dbReference type="InterPro" id="IPR022968">
    <property type="entry name" value="Tsr3-like"/>
</dbReference>
<feature type="non-terminal residue" evidence="9">
    <location>
        <position position="1"/>
    </location>
</feature>
<dbReference type="Pfam" id="PF04034">
    <property type="entry name" value="Ribo_biogen_C"/>
    <property type="match status" value="1"/>
</dbReference>
<dbReference type="HAMAP" id="MF_01116">
    <property type="entry name" value="TSR3"/>
    <property type="match status" value="1"/>
</dbReference>
<evidence type="ECO:0000256" key="6">
    <source>
        <dbReference type="SAM" id="MobiDB-lite"/>
    </source>
</evidence>
<dbReference type="CDD" id="cd02440">
    <property type="entry name" value="AdoMet_MTases"/>
    <property type="match status" value="1"/>
</dbReference>
<evidence type="ECO:0000256" key="1">
    <source>
        <dbReference type="ARBA" id="ARBA00022490"/>
    </source>
</evidence>
<evidence type="ECO:0000256" key="3">
    <source>
        <dbReference type="ARBA" id="ARBA00022552"/>
    </source>
</evidence>
<dbReference type="NCBIfam" id="NF002621">
    <property type="entry name" value="PRK02287.1"/>
    <property type="match status" value="1"/>
</dbReference>
<evidence type="ECO:0000259" key="7">
    <source>
        <dbReference type="Pfam" id="PF04034"/>
    </source>
</evidence>
<feature type="region of interest" description="Disordered" evidence="6">
    <location>
        <begin position="67"/>
        <end position="123"/>
    </location>
</feature>
<feature type="domain" description="RNase L inhibitor RLI-like possible metal-binding" evidence="8">
    <location>
        <begin position="133"/>
        <end position="161"/>
    </location>
</feature>
<sequence length="669" mass="75430">LSLLFLHPLTTGTSTRNFARCIHSLYMSPIKKTILILLCAVELNFRFEHASFRSGRQRNIWCVPMQRRKGNRPPQKYYKKPVRKGFRSESPTECPEFPSTRENIHSASGSSDSDPEENSGNDGNSKNFSLITAMWDLGQCDPRRCTGRKLVRFGLTRQLKLTEPFHGIVLTPTATQYLDPQNDRNIVERCGVGVIDCSWAQLDKTPFRKLKFFHGRLVPYLLAVNPVNYGKPHKLTCVEAFAATLFILGWTREAEILLNKFSWGPTFLTVNADLLAAYGQCRTEAEVFQIQKDYETKLAETKSKKIESYSDIYAALDAEIQQHSEGSLQSDEFGESGDQRSESIECEKDDVSVGEASDARENSPFCVESLETVALSDDALELLEKQVKCMASEFQHSKLLKEAGRNWDRFYNRNGARFFKDRHWTTREFVELTKLLEVGSDQRMILEVGCGVGNFIFPLLENMNSGLQFDSAVQPPTESTKDLKSAIFYACDISPKAVAMVKRHTLFSADRASAFLCDISAEGALSVALADAPKPALLDQPSPLHSGFHLASLIFVLSAINPDAMHICLQNISDVLRPGGKLLLRDYGLYDHSQLRFGRGSRLLEDKPFYHRQDGTFTYFFSVEELTAMLTNAGLTVLKCSYIHRKTENRAIDLCVKRIFIQAIAEKPK</sequence>
<accession>A0A0X3PV89</accession>
<dbReference type="InterPro" id="IPR007177">
    <property type="entry name" value="Tsr3_C"/>
</dbReference>
<dbReference type="Pfam" id="PF04068">
    <property type="entry name" value="Fer4_RLI"/>
    <property type="match status" value="1"/>
</dbReference>
<dbReference type="Gene3D" id="3.40.50.150">
    <property type="entry name" value="Vaccinia Virus protein VP39"/>
    <property type="match status" value="1"/>
</dbReference>
<keyword evidence="5" id="KW-0949">S-adenosyl-L-methionine</keyword>
<feature type="compositionally biased region" description="Basic residues" evidence="6">
    <location>
        <begin position="67"/>
        <end position="85"/>
    </location>
</feature>
<dbReference type="GO" id="GO:0030490">
    <property type="term" value="P:maturation of SSU-rRNA"/>
    <property type="evidence" value="ECO:0007669"/>
    <property type="project" value="TreeGrafter"/>
</dbReference>
<dbReference type="AlphaFoldDB" id="A0A0X3PV89"/>
<dbReference type="InterPro" id="IPR029063">
    <property type="entry name" value="SAM-dependent_MTases_sf"/>
</dbReference>